<keyword evidence="3" id="KW-1003">Cell membrane</keyword>
<keyword evidence="5 7" id="KW-1133">Transmembrane helix</keyword>
<dbReference type="PANTHER" id="PTHR39087:SF2">
    <property type="entry name" value="UPF0104 MEMBRANE PROTEIN MJ1595"/>
    <property type="match status" value="1"/>
</dbReference>
<proteinExistence type="inferred from homology"/>
<feature type="transmembrane region" description="Helical" evidence="7">
    <location>
        <begin position="206"/>
        <end position="233"/>
    </location>
</feature>
<feature type="transmembrane region" description="Helical" evidence="7">
    <location>
        <begin position="147"/>
        <end position="166"/>
    </location>
</feature>
<dbReference type="AlphaFoldDB" id="A0A075IBH9"/>
<evidence type="ECO:0008006" key="9">
    <source>
        <dbReference type="Google" id="ProtNLM"/>
    </source>
</evidence>
<evidence type="ECO:0000256" key="1">
    <source>
        <dbReference type="ARBA" id="ARBA00004651"/>
    </source>
</evidence>
<evidence type="ECO:0000256" key="4">
    <source>
        <dbReference type="ARBA" id="ARBA00022692"/>
    </source>
</evidence>
<keyword evidence="6 7" id="KW-0472">Membrane</keyword>
<dbReference type="PANTHER" id="PTHR39087">
    <property type="entry name" value="UPF0104 MEMBRANE PROTEIN MJ1595"/>
    <property type="match status" value="1"/>
</dbReference>
<dbReference type="GO" id="GO:0005886">
    <property type="term" value="C:plasma membrane"/>
    <property type="evidence" value="ECO:0007669"/>
    <property type="project" value="UniProtKB-SubCell"/>
</dbReference>
<dbReference type="EMBL" id="KF901231">
    <property type="protein sequence ID" value="AIF23453.1"/>
    <property type="molecule type" value="Genomic_DNA"/>
</dbReference>
<dbReference type="InterPro" id="IPR022791">
    <property type="entry name" value="L-PG_synthase/AglD"/>
</dbReference>
<evidence type="ECO:0000313" key="8">
    <source>
        <dbReference type="EMBL" id="AIF23453.1"/>
    </source>
</evidence>
<comment type="subcellular location">
    <subcellularLocation>
        <location evidence="1">Cell membrane</location>
        <topology evidence="1">Multi-pass membrane protein</topology>
    </subcellularLocation>
</comment>
<evidence type="ECO:0000256" key="5">
    <source>
        <dbReference type="ARBA" id="ARBA00022989"/>
    </source>
</evidence>
<feature type="transmembrane region" description="Helical" evidence="7">
    <location>
        <begin position="12"/>
        <end position="33"/>
    </location>
</feature>
<reference evidence="8" key="1">
    <citation type="journal article" date="2014" name="Genome Biol. Evol.">
        <title>Pangenome evidence for extensive interdomain horizontal transfer affecting lineage core and shell genes in uncultured planktonic thaumarchaeota and euryarchaeota.</title>
        <authorList>
            <person name="Deschamps P."/>
            <person name="Zivanovic Y."/>
            <person name="Moreira D."/>
            <person name="Rodriguez-Valera F."/>
            <person name="Lopez-Garcia P."/>
        </authorList>
    </citation>
    <scope>NUCLEOTIDE SEQUENCE</scope>
</reference>
<dbReference type="NCBIfam" id="TIGR00374">
    <property type="entry name" value="flippase-like domain"/>
    <property type="match status" value="1"/>
</dbReference>
<name>A0A075IBH9_9ARCH</name>
<protein>
    <recommendedName>
        <fullName evidence="9">Integral membrane protein</fullName>
    </recommendedName>
</protein>
<evidence type="ECO:0000256" key="6">
    <source>
        <dbReference type="ARBA" id="ARBA00023136"/>
    </source>
</evidence>
<organism evidence="8">
    <name type="scientific">uncultured marine thaumarchaeote SAT1000_15_H02</name>
    <dbReference type="NCBI Taxonomy" id="1456386"/>
    <lineage>
        <taxon>Archaea</taxon>
        <taxon>Nitrososphaerota</taxon>
        <taxon>environmental samples</taxon>
    </lineage>
</organism>
<feature type="transmembrane region" description="Helical" evidence="7">
    <location>
        <begin position="122"/>
        <end position="141"/>
    </location>
</feature>
<accession>A0A075IBH9</accession>
<dbReference type="Pfam" id="PF03706">
    <property type="entry name" value="LPG_synthase_TM"/>
    <property type="match status" value="1"/>
</dbReference>
<sequence length="312" mass="35574">MKMISVFGKKFFIIILCSLVLYTGFLVYSDLNVVFEKFSAMDFRYIPIICLLFFLGWIILFLRWYFLLNQAKIKIPFKDNFLIYISGFSLSIAPFKSGEFLKSVLLKNKFNVDRTKSFSVIFLERLYDITGALIIAVFGIVTLGIEFVPVLFLGFILILIMLYLIYSKKILFINKIFNRFQILQKFVLPVENSRQFIKECTTRKTVIISICLTILYRLIEGFAIFVILHSFGIDVITYLQITVDYAVSVIIGAVSMFPGGIGVVEGSLAGLLTLHGLEFKVGLIIAVVIRLFALWFSVLAGTICLKLVMPQK</sequence>
<feature type="transmembrane region" description="Helical" evidence="7">
    <location>
        <begin position="245"/>
        <end position="274"/>
    </location>
</feature>
<evidence type="ECO:0000256" key="2">
    <source>
        <dbReference type="ARBA" id="ARBA00011061"/>
    </source>
</evidence>
<comment type="similarity">
    <text evidence="2">Belongs to the UPF0104 family.</text>
</comment>
<evidence type="ECO:0000256" key="7">
    <source>
        <dbReference type="SAM" id="Phobius"/>
    </source>
</evidence>
<keyword evidence="4 7" id="KW-0812">Transmembrane</keyword>
<evidence type="ECO:0000256" key="3">
    <source>
        <dbReference type="ARBA" id="ARBA00022475"/>
    </source>
</evidence>
<feature type="transmembrane region" description="Helical" evidence="7">
    <location>
        <begin position="281"/>
        <end position="309"/>
    </location>
</feature>
<feature type="transmembrane region" description="Helical" evidence="7">
    <location>
        <begin position="45"/>
        <end position="66"/>
    </location>
</feature>